<feature type="domain" description="HTH cro/C1-type" evidence="1">
    <location>
        <begin position="22"/>
        <end position="68"/>
    </location>
</feature>
<dbReference type="AlphaFoldDB" id="A0A3B0XSF8"/>
<dbReference type="InterPro" id="IPR001387">
    <property type="entry name" value="Cro/C1-type_HTH"/>
</dbReference>
<name>A0A3B0XSF8_9ZZZZ</name>
<dbReference type="EMBL" id="UOFG01000067">
    <property type="protein sequence ID" value="VAW59114.1"/>
    <property type="molecule type" value="Genomic_DNA"/>
</dbReference>
<gene>
    <name evidence="2" type="ORF">MNBD_GAMMA11-2933</name>
</gene>
<evidence type="ECO:0000259" key="1">
    <source>
        <dbReference type="Pfam" id="PF01381"/>
    </source>
</evidence>
<dbReference type="Pfam" id="PF01381">
    <property type="entry name" value="HTH_3"/>
    <property type="match status" value="1"/>
</dbReference>
<dbReference type="SUPFAM" id="SSF47413">
    <property type="entry name" value="lambda repressor-like DNA-binding domains"/>
    <property type="match status" value="1"/>
</dbReference>
<dbReference type="CDD" id="cd00093">
    <property type="entry name" value="HTH_XRE"/>
    <property type="match status" value="1"/>
</dbReference>
<evidence type="ECO:0000313" key="2">
    <source>
        <dbReference type="EMBL" id="VAW59114.1"/>
    </source>
</evidence>
<dbReference type="Gene3D" id="1.10.260.40">
    <property type="entry name" value="lambda repressor-like DNA-binding domains"/>
    <property type="match status" value="1"/>
</dbReference>
<accession>A0A3B0XSF8</accession>
<organism evidence="2">
    <name type="scientific">hydrothermal vent metagenome</name>
    <dbReference type="NCBI Taxonomy" id="652676"/>
    <lineage>
        <taxon>unclassified sequences</taxon>
        <taxon>metagenomes</taxon>
        <taxon>ecological metagenomes</taxon>
    </lineage>
</organism>
<dbReference type="GO" id="GO:0003677">
    <property type="term" value="F:DNA binding"/>
    <property type="evidence" value="ECO:0007669"/>
    <property type="project" value="InterPro"/>
</dbReference>
<proteinExistence type="predicted"/>
<reference evidence="2" key="1">
    <citation type="submission" date="2018-06" db="EMBL/GenBank/DDBJ databases">
        <authorList>
            <person name="Zhirakovskaya E."/>
        </authorList>
    </citation>
    <scope>NUCLEOTIDE SEQUENCE</scope>
</reference>
<sequence length="101" mass="11593">MTSRLLDVNPVDLQTMLGEKFRALRLYHGYKRTTLSKKSGVSPETIRNFEQSGKINLENFLKITFVLGESRQLQSLFDLPEIASLSDIEARQKPSPKRGRR</sequence>
<dbReference type="InterPro" id="IPR010982">
    <property type="entry name" value="Lambda_DNA-bd_dom_sf"/>
</dbReference>
<protein>
    <recommendedName>
        <fullName evidence="1">HTH cro/C1-type domain-containing protein</fullName>
    </recommendedName>
</protein>